<dbReference type="InterPro" id="IPR001107">
    <property type="entry name" value="Band_7"/>
</dbReference>
<dbReference type="PANTHER" id="PTHR43327:SF10">
    <property type="entry name" value="STOMATIN-LIKE PROTEIN 2, MITOCHONDRIAL"/>
    <property type="match status" value="1"/>
</dbReference>
<dbReference type="EMBL" id="FQUS01000005">
    <property type="protein sequence ID" value="SHF02702.1"/>
    <property type="molecule type" value="Genomic_DNA"/>
</dbReference>
<evidence type="ECO:0000256" key="2">
    <source>
        <dbReference type="ARBA" id="ARBA00008164"/>
    </source>
</evidence>
<dbReference type="Gene3D" id="3.30.479.30">
    <property type="entry name" value="Band 7 domain"/>
    <property type="match status" value="1"/>
</dbReference>
<dbReference type="Pfam" id="PF16200">
    <property type="entry name" value="Band_7_C"/>
    <property type="match status" value="1"/>
</dbReference>
<keyword evidence="5" id="KW-1185">Reference proteome</keyword>
<evidence type="ECO:0000259" key="3">
    <source>
        <dbReference type="SMART" id="SM00244"/>
    </source>
</evidence>
<dbReference type="InterPro" id="IPR001972">
    <property type="entry name" value="Stomatin_HflK_fam"/>
</dbReference>
<dbReference type="CDD" id="cd08829">
    <property type="entry name" value="SPFH_paraslipin"/>
    <property type="match status" value="1"/>
</dbReference>
<reference evidence="4 5" key="1">
    <citation type="submission" date="2016-11" db="EMBL/GenBank/DDBJ databases">
        <authorList>
            <person name="Jaros S."/>
            <person name="Januszkiewicz K."/>
            <person name="Wedrychowicz H."/>
        </authorList>
    </citation>
    <scope>NUCLEOTIDE SEQUENCE [LARGE SCALE GENOMIC DNA]</scope>
    <source>
        <strain evidence="4 5">DSM 21986</strain>
    </source>
</reference>
<organism evidence="4 5">
    <name type="scientific">Fodinibius roseus</name>
    <dbReference type="NCBI Taxonomy" id="1194090"/>
    <lineage>
        <taxon>Bacteria</taxon>
        <taxon>Pseudomonadati</taxon>
        <taxon>Balneolota</taxon>
        <taxon>Balneolia</taxon>
        <taxon>Balneolales</taxon>
        <taxon>Balneolaceae</taxon>
        <taxon>Fodinibius</taxon>
    </lineage>
</organism>
<dbReference type="GO" id="GO:0005886">
    <property type="term" value="C:plasma membrane"/>
    <property type="evidence" value="ECO:0007669"/>
    <property type="project" value="UniProtKB-ARBA"/>
</dbReference>
<dbReference type="STRING" id="1194090.SAMN05443144_10514"/>
<evidence type="ECO:0000256" key="1">
    <source>
        <dbReference type="ARBA" id="ARBA00004167"/>
    </source>
</evidence>
<dbReference type="InterPro" id="IPR036013">
    <property type="entry name" value="Band_7/SPFH_dom_sf"/>
</dbReference>
<comment type="subcellular location">
    <subcellularLocation>
        <location evidence="1">Membrane</location>
        <topology evidence="1">Single-pass membrane protein</topology>
    </subcellularLocation>
</comment>
<evidence type="ECO:0000313" key="4">
    <source>
        <dbReference type="EMBL" id="SHF02702.1"/>
    </source>
</evidence>
<comment type="similarity">
    <text evidence="2">Belongs to the band 7/mec-2 family.</text>
</comment>
<dbReference type="OrthoDB" id="9809197at2"/>
<dbReference type="SUPFAM" id="SSF117892">
    <property type="entry name" value="Band 7/SPFH domain"/>
    <property type="match status" value="1"/>
</dbReference>
<dbReference type="FunFam" id="3.30.479.30:FF:000004">
    <property type="entry name" value="Putative membrane protease family, stomatin"/>
    <property type="match status" value="1"/>
</dbReference>
<gene>
    <name evidence="4" type="ORF">SAMN05443144_10514</name>
</gene>
<proteinExistence type="inferred from homology"/>
<feature type="domain" description="Band 7" evidence="3">
    <location>
        <begin position="23"/>
        <end position="181"/>
    </location>
</feature>
<dbReference type="Pfam" id="PF01145">
    <property type="entry name" value="Band_7"/>
    <property type="match status" value="1"/>
</dbReference>
<dbReference type="GO" id="GO:0098552">
    <property type="term" value="C:side of membrane"/>
    <property type="evidence" value="ECO:0007669"/>
    <property type="project" value="UniProtKB-ARBA"/>
</dbReference>
<dbReference type="InterPro" id="IPR032435">
    <property type="entry name" value="STML2-like_C"/>
</dbReference>
<protein>
    <submittedName>
        <fullName evidence="4">SPFH domain, Band 7 family protein</fullName>
    </submittedName>
</protein>
<sequence>MIELISQAVLGLLSIYVLFKFIQSIQLVPTQRAYVVERLGNYHKTLGPGFHALVPFFDKVQYKQDLREETIEVEPQECFTRDNVKVEVDGVIYLAVIDPVNASYGITNYRFAAVQLAQTTTRSIIGKMDLDDTFEDRAIINKEVVNVLSEMEKAWGIRVLRYEIKNIYTPKTIQNAMERQMTAERNRRATIAKSEGIMQSTINDAEGEKEEIINKSEGEMQRQINEAEGVAEEIESIAEATAVSIEEIAEALSHDKGKEAMQMRLAEQYISQLSKLASDKNDVIIPKDVTNYDAIMSGLSLDKISIVPVESDLKKGT</sequence>
<evidence type="ECO:0000313" key="5">
    <source>
        <dbReference type="Proteomes" id="UP000184041"/>
    </source>
</evidence>
<accession>A0A1M4YB39</accession>
<dbReference type="AlphaFoldDB" id="A0A1M4YB39"/>
<dbReference type="PRINTS" id="PR00721">
    <property type="entry name" value="STOMATIN"/>
</dbReference>
<dbReference type="InterPro" id="IPR050710">
    <property type="entry name" value="Band7/mec-2_domain"/>
</dbReference>
<dbReference type="RefSeq" id="WP_073060634.1">
    <property type="nucleotide sequence ID" value="NZ_FQUS01000005.1"/>
</dbReference>
<dbReference type="SMART" id="SM00244">
    <property type="entry name" value="PHB"/>
    <property type="match status" value="1"/>
</dbReference>
<dbReference type="Proteomes" id="UP000184041">
    <property type="component" value="Unassembled WGS sequence"/>
</dbReference>
<dbReference type="PANTHER" id="PTHR43327">
    <property type="entry name" value="STOMATIN-LIKE PROTEIN 2, MITOCHONDRIAL"/>
    <property type="match status" value="1"/>
</dbReference>
<name>A0A1M4YB39_9BACT</name>